<gene>
    <name evidence="3" type="primary">vmlR</name>
    <name evidence="5" type="ordered locus">BCA_2689</name>
</gene>
<feature type="binding site" evidence="3">
    <location>
        <begin position="43"/>
        <end position="50"/>
    </location>
    <ligand>
        <name>ATP</name>
        <dbReference type="ChEBI" id="CHEBI:30616"/>
        <label>1</label>
    </ligand>
</feature>
<feature type="coiled-coil region" evidence="3">
    <location>
        <begin position="253"/>
        <end position="284"/>
    </location>
</feature>
<keyword evidence="3" id="KW-0046">Antibiotic resistance</keyword>
<dbReference type="CDD" id="cd03221">
    <property type="entry name" value="ABCF_EF-3"/>
    <property type="match status" value="2"/>
</dbReference>
<feature type="domain" description="ABC transporter" evidence="4">
    <location>
        <begin position="11"/>
        <end position="208"/>
    </location>
</feature>
<dbReference type="NCBIfam" id="NF000355">
    <property type="entry name" value="ribo_prot_ABC_F"/>
    <property type="match status" value="1"/>
</dbReference>
<comment type="domain">
    <text evidence="3">The antibiotic resistance domain (ARD) is packed between the 23S rRNA and the acceptor arm of the P-site tRNA and inserts into the peptidyltransferase center (PTC). The C-terminal extension (CTE) contacts the small ribosomal subunit, positioned in the Shine-Dalgarno-anti-Shine-Dalgarno cavity.</text>
</comment>
<dbReference type="InterPro" id="IPR043684">
    <property type="entry name" value="VmlR"/>
</dbReference>
<accession>A0A158RS31</accession>
<feature type="region of interest" description="Antibiotic resistance domain (ARD)" evidence="3">
    <location>
        <begin position="191"/>
        <end position="297"/>
    </location>
</feature>
<dbReference type="InterPro" id="IPR003439">
    <property type="entry name" value="ABC_transporter-like_ATP-bd"/>
</dbReference>
<dbReference type="Proteomes" id="UP000002210">
    <property type="component" value="Chromosome"/>
</dbReference>
<comment type="subcellular location">
    <subcellularLocation>
        <location evidence="3">Cytoplasm</location>
    </subcellularLocation>
    <text evidence="3">Does not stably associate with ribosomes.</text>
</comment>
<dbReference type="KEGG" id="bcx:BCA_2689"/>
<keyword evidence="3" id="KW-0677">Repeat</keyword>
<proteinExistence type="inferred from homology"/>
<name>A0A158RS31_BACC3</name>
<evidence type="ECO:0000256" key="2">
    <source>
        <dbReference type="ARBA" id="ARBA00022840"/>
    </source>
</evidence>
<comment type="function">
    <text evidence="3">Recognizes and binds in the vacant E-site of ribosomes stalled by some peptidyltransferase center (PTC)-targeting antibiotics. Makes contact with the PTC and both ribosomal subunits. Induces conformational changes in the P-site, which allows it to dislodge the antibiotic from its PTC binding site.</text>
</comment>
<comment type="subunit">
    <text evidence="3">Binds within the E-site of the 70S ribosome, where it contacts ribosomal proteins of the large and small subunit, the 16 and 23S rRNAs and the acceptor arm of the P-site tRNA.</text>
</comment>
<protein>
    <recommendedName>
        <fullName evidence="3">Ribosome protection protein VmlR</fullName>
    </recommendedName>
</protein>
<keyword evidence="1 3" id="KW-0547">Nucleotide-binding</keyword>
<dbReference type="PANTHER" id="PTHR42855:SF2">
    <property type="entry name" value="DRUG RESISTANCE ABC TRANSPORTER,ATP-BINDING PROTEIN"/>
    <property type="match status" value="1"/>
</dbReference>
<dbReference type="HAMAP" id="MF_00846">
    <property type="entry name" value="VmlR"/>
    <property type="match status" value="1"/>
</dbReference>
<organism evidence="5 6">
    <name type="scientific">Bacillus cereus (strain 03BB102)</name>
    <dbReference type="NCBI Taxonomy" id="572264"/>
    <lineage>
        <taxon>Bacteria</taxon>
        <taxon>Bacillati</taxon>
        <taxon>Bacillota</taxon>
        <taxon>Bacilli</taxon>
        <taxon>Bacillales</taxon>
        <taxon>Bacillaceae</taxon>
        <taxon>Bacillus</taxon>
        <taxon>Bacillus cereus group</taxon>
    </lineage>
</organism>
<sequence>MKGIGIMKELLKLNDVYVEIKENMLLEKMNVTVKQGDVIGLIGKNGAGKSTLLQLINGKIEPSKGTVEWMQMNMTTAYVEQEKETFVNKDIIAKEAELLAKWGVPTNDFHTLSGGEKLKVRLAKGFAKNPNVLILDEPTNHLDEMSTEFLIKQIKNMKGTVIVVSHDRYFLDVVATRIWSIEDKKLIDHSGNYTSYMKAREHKRMTQQREYEKQQKKIEQVETHIKELSSWSQKAHAQSTKQEGVKEFYRVKAKRMDAQVKSKRKRLEKELEKTKVERVKEEYSVEFSIQASKKVGKRFLEVKQLRKKFNNRILFENVNFTIQHGEKIAIVGPNGSGKTTLLKMIMGNETAEGEVWISPSANIGYLTQEVFDLPLEKTPEDLFFKETFEERGKVQNLMKHLGFESSQWKEPIRYMSMGERVKCKLMTYILDEKDVLILDEPTNHLDLPSREQLENTLAEYNGTLVIVSHDRYFLEKTTNTKLVFVNNTIQKQLEEPTKTRDEIEELRLTLETERQEVLGKLSFLTSKDKEYKALDERFMELTKQIKAL</sequence>
<dbReference type="PANTHER" id="PTHR42855">
    <property type="entry name" value="ABC TRANSPORTER ATP-BINDING SUBUNIT"/>
    <property type="match status" value="1"/>
</dbReference>
<dbReference type="GO" id="GO:0019843">
    <property type="term" value="F:rRNA binding"/>
    <property type="evidence" value="ECO:0007669"/>
    <property type="project" value="UniProtKB-UniRule"/>
</dbReference>
<dbReference type="GO" id="GO:0046677">
    <property type="term" value="P:response to antibiotic"/>
    <property type="evidence" value="ECO:0007669"/>
    <property type="project" value="UniProtKB-KW"/>
</dbReference>
<keyword evidence="3" id="KW-0175">Coiled coil</keyword>
<keyword evidence="2 3" id="KW-0067">ATP-binding</keyword>
<evidence type="ECO:0000259" key="4">
    <source>
        <dbReference type="PROSITE" id="PS50893"/>
    </source>
</evidence>
<dbReference type="PROSITE" id="PS50893">
    <property type="entry name" value="ABC_TRANSPORTER_2"/>
    <property type="match status" value="2"/>
</dbReference>
<dbReference type="InterPro" id="IPR003593">
    <property type="entry name" value="AAA+_ATPase"/>
</dbReference>
<dbReference type="GO" id="GO:0016887">
    <property type="term" value="F:ATP hydrolysis activity"/>
    <property type="evidence" value="ECO:0007669"/>
    <property type="project" value="InterPro"/>
</dbReference>
<evidence type="ECO:0000256" key="1">
    <source>
        <dbReference type="ARBA" id="ARBA00022741"/>
    </source>
</evidence>
<keyword evidence="3" id="KW-0694">RNA-binding</keyword>
<dbReference type="GO" id="GO:0005524">
    <property type="term" value="F:ATP binding"/>
    <property type="evidence" value="ECO:0007669"/>
    <property type="project" value="UniProtKB-UniRule"/>
</dbReference>
<dbReference type="Pfam" id="PF00005">
    <property type="entry name" value="ABC_tran"/>
    <property type="match status" value="2"/>
</dbReference>
<dbReference type="InterPro" id="IPR027417">
    <property type="entry name" value="P-loop_NTPase"/>
</dbReference>
<dbReference type="Gene3D" id="3.40.50.300">
    <property type="entry name" value="P-loop containing nucleotide triphosphate hydrolases"/>
    <property type="match status" value="3"/>
</dbReference>
<feature type="domain" description="ABC transporter" evidence="4">
    <location>
        <begin position="300"/>
        <end position="511"/>
    </location>
</feature>
<dbReference type="InterPro" id="IPR032781">
    <property type="entry name" value="ABC_tran_Xtn"/>
</dbReference>
<evidence type="ECO:0000313" key="5">
    <source>
        <dbReference type="EMBL" id="ACO30081.1"/>
    </source>
</evidence>
<keyword evidence="3" id="KW-0699">rRNA-binding</keyword>
<dbReference type="InterPro" id="IPR051309">
    <property type="entry name" value="ABCF_ATPase"/>
</dbReference>
<dbReference type="FunFam" id="3.40.50.300:FF:000309">
    <property type="entry name" value="ABC transporter ATP-binding protein"/>
    <property type="match status" value="1"/>
</dbReference>
<dbReference type="GO" id="GO:0072344">
    <property type="term" value="P:rescue of stalled ribosome"/>
    <property type="evidence" value="ECO:0007669"/>
    <property type="project" value="UniProtKB-UniRule"/>
</dbReference>
<evidence type="ECO:0000256" key="3">
    <source>
        <dbReference type="HAMAP-Rule" id="MF_00846"/>
    </source>
</evidence>
<comment type="similarity">
    <text evidence="3">Belongs to the ABC transporter superfamily. ABCF family. ARE2 subfamily.</text>
</comment>
<dbReference type="FunFam" id="3.40.50.300:FF:001634">
    <property type="entry name" value="ABC transporter ATP-binding protein"/>
    <property type="match status" value="1"/>
</dbReference>
<feature type="binding site" evidence="3">
    <location>
        <begin position="332"/>
        <end position="339"/>
    </location>
    <ligand>
        <name>ATP</name>
        <dbReference type="ChEBI" id="CHEBI:30616"/>
        <label>2</label>
    </ligand>
</feature>
<evidence type="ECO:0000313" key="6">
    <source>
        <dbReference type="Proteomes" id="UP000002210"/>
    </source>
</evidence>
<dbReference type="AlphaFoldDB" id="A0A158RS31"/>
<dbReference type="SMART" id="SM00382">
    <property type="entry name" value="AAA"/>
    <property type="match status" value="2"/>
</dbReference>
<reference evidence="5 6" key="1">
    <citation type="submission" date="2009-02" db="EMBL/GenBank/DDBJ databases">
        <title>Genome sequence of Bacillus cereus 03BB102.</title>
        <authorList>
            <person name="Dodson R.J."/>
            <person name="Jackson P."/>
            <person name="Munk A.C."/>
            <person name="Brettin T."/>
            <person name="Bruce D."/>
            <person name="Detter C."/>
            <person name="Tapia R."/>
            <person name="Han C."/>
            <person name="Sutton G."/>
            <person name="Sims D."/>
        </authorList>
    </citation>
    <scope>NUCLEOTIDE SEQUENCE [LARGE SCALE GENOMIC DNA]</scope>
    <source>
        <strain evidence="5 6">03BB102</strain>
    </source>
</reference>
<keyword evidence="3" id="KW-0963">Cytoplasm</keyword>
<dbReference type="EMBL" id="CP001407">
    <property type="protein sequence ID" value="ACO30081.1"/>
    <property type="molecule type" value="Genomic_DNA"/>
</dbReference>
<dbReference type="GO" id="GO:0005737">
    <property type="term" value="C:cytoplasm"/>
    <property type="evidence" value="ECO:0007669"/>
    <property type="project" value="UniProtKB-SubCell"/>
</dbReference>
<keyword evidence="3" id="KW-0820">tRNA-binding</keyword>
<dbReference type="Pfam" id="PF12848">
    <property type="entry name" value="ABC_tran_Xtn"/>
    <property type="match status" value="1"/>
</dbReference>
<dbReference type="SUPFAM" id="SSF52540">
    <property type="entry name" value="P-loop containing nucleoside triphosphate hydrolases"/>
    <property type="match status" value="2"/>
</dbReference>
<dbReference type="GO" id="GO:0000049">
    <property type="term" value="F:tRNA binding"/>
    <property type="evidence" value="ECO:0007669"/>
    <property type="project" value="UniProtKB-UniRule"/>
</dbReference>